<dbReference type="SUPFAM" id="SSF101908">
    <property type="entry name" value="Putative isomerase YbhE"/>
    <property type="match status" value="1"/>
</dbReference>
<comment type="caution">
    <text evidence="4">The sequence shown here is derived from an EMBL/GenBank/DDBJ whole genome shotgun (WGS) entry which is preliminary data.</text>
</comment>
<gene>
    <name evidence="4" type="ORF">O4J56_19500</name>
</gene>
<keyword evidence="2" id="KW-0677">Repeat</keyword>
<dbReference type="PROSITE" id="PS00678">
    <property type="entry name" value="WD_REPEATS_1"/>
    <property type="match status" value="1"/>
</dbReference>
<dbReference type="Gene3D" id="2.130.10.10">
    <property type="entry name" value="YVTN repeat-like/Quinoprotein amine dehydrogenase"/>
    <property type="match status" value="1"/>
</dbReference>
<dbReference type="RefSeq" id="WP_270687539.1">
    <property type="nucleotide sequence ID" value="NZ_JAQFWQ010000060.1"/>
</dbReference>
<name>A0ABT4U8V3_9ACTN</name>
<evidence type="ECO:0000313" key="5">
    <source>
        <dbReference type="Proteomes" id="UP001527866"/>
    </source>
</evidence>
<dbReference type="PANTHER" id="PTHR19857">
    <property type="entry name" value="MITOCHONDRIAL DIVISION PROTEIN 1-RELATED"/>
    <property type="match status" value="1"/>
</dbReference>
<dbReference type="InterPro" id="IPR015943">
    <property type="entry name" value="WD40/YVTN_repeat-like_dom_sf"/>
</dbReference>
<dbReference type="EMBL" id="JAQFWQ010000060">
    <property type="protein sequence ID" value="MDA2812840.1"/>
    <property type="molecule type" value="Genomic_DNA"/>
</dbReference>
<keyword evidence="5" id="KW-1185">Reference proteome</keyword>
<dbReference type="Proteomes" id="UP001527866">
    <property type="component" value="Unassembled WGS sequence"/>
</dbReference>
<dbReference type="Pfam" id="PF00400">
    <property type="entry name" value="WD40"/>
    <property type="match status" value="1"/>
</dbReference>
<dbReference type="InterPro" id="IPR051179">
    <property type="entry name" value="WD_repeat_multifunction"/>
</dbReference>
<dbReference type="InterPro" id="IPR019775">
    <property type="entry name" value="WD40_repeat_CS"/>
</dbReference>
<organism evidence="4 5">
    <name type="scientific">Nocardiopsis endophytica</name>
    <dbReference type="NCBI Taxonomy" id="3018445"/>
    <lineage>
        <taxon>Bacteria</taxon>
        <taxon>Bacillati</taxon>
        <taxon>Actinomycetota</taxon>
        <taxon>Actinomycetes</taxon>
        <taxon>Streptosporangiales</taxon>
        <taxon>Nocardiopsidaceae</taxon>
        <taxon>Nocardiopsis</taxon>
    </lineage>
</organism>
<dbReference type="PROSITE" id="PS50082">
    <property type="entry name" value="WD_REPEATS_2"/>
    <property type="match status" value="1"/>
</dbReference>
<evidence type="ECO:0000256" key="1">
    <source>
        <dbReference type="ARBA" id="ARBA00022574"/>
    </source>
</evidence>
<reference evidence="4 5" key="1">
    <citation type="submission" date="2023-01" db="EMBL/GenBank/DDBJ databases">
        <title>Draft genome sequence of Nocardiopsis sp. RSe5-2 isolated from halophytes.</title>
        <authorList>
            <person name="Duangmal K."/>
            <person name="Chantavorakit T."/>
        </authorList>
    </citation>
    <scope>NUCLEOTIDE SEQUENCE [LARGE SCALE GENOMIC DNA]</scope>
    <source>
        <strain evidence="4 5">RSe5-2</strain>
    </source>
</reference>
<protein>
    <submittedName>
        <fullName evidence="4">WD40 repeat domain-containing protein</fullName>
    </submittedName>
</protein>
<accession>A0ABT4U8V3</accession>
<keyword evidence="1 3" id="KW-0853">WD repeat</keyword>
<feature type="repeat" description="WD" evidence="3">
    <location>
        <begin position="303"/>
        <end position="341"/>
    </location>
</feature>
<evidence type="ECO:0000313" key="4">
    <source>
        <dbReference type="EMBL" id="MDA2812840.1"/>
    </source>
</evidence>
<proteinExistence type="predicted"/>
<evidence type="ECO:0000256" key="2">
    <source>
        <dbReference type="ARBA" id="ARBA00022737"/>
    </source>
</evidence>
<dbReference type="PROSITE" id="PS50294">
    <property type="entry name" value="WD_REPEATS_REGION"/>
    <property type="match status" value="1"/>
</dbReference>
<dbReference type="PANTHER" id="PTHR19857:SF21">
    <property type="entry name" value="ANAPHASE-PROMOTING COMPLEX SUBUNIT 4 WD40 DOMAIN-CONTAINING PROTEIN"/>
    <property type="match status" value="1"/>
</dbReference>
<sequence>MTELLLSSRIPSGVIDDFDLVTVDGRLLLCAGDGSGGCTWDPAADRWTEHRLDLPYRPEDFRAMTGHLPAEDDDGYRLYSVCAAVVDGRIVIGGGNYEEPFAQWDLATGAVRAHARNDDGGTGKTMTVRLDGRPHFIACGASAHMWDVERPDAEPVPLPGSRDTVSGIAAGTVDGRPSVVIGDWDGDVLVWDVETRSVFTDFRCPVPVRDLGLATLDGRTRIVVAGEDRLVLGDPDTGEWEWDGPVDRGSIGFGEEDEEAEDPITRMDVGVANGRPVAVTGSGEGRVCVWSLDERRLLNGPLTPGHKGEVNAFRIADLDGRTVAVSAGHDRRVLVWDLEGE</sequence>
<dbReference type="InterPro" id="IPR001680">
    <property type="entry name" value="WD40_rpt"/>
</dbReference>
<evidence type="ECO:0000256" key="3">
    <source>
        <dbReference type="PROSITE-ProRule" id="PRU00221"/>
    </source>
</evidence>